<feature type="region of interest" description="Disordered" evidence="1">
    <location>
        <begin position="1"/>
        <end position="44"/>
    </location>
</feature>
<protein>
    <submittedName>
        <fullName evidence="2">Uncharacterized protein</fullName>
    </submittedName>
</protein>
<keyword evidence="3" id="KW-1185">Reference proteome</keyword>
<name>A0A8J3TKC0_9ACTN</name>
<dbReference type="EMBL" id="BOOO01000001">
    <property type="protein sequence ID" value="GII26757.1"/>
    <property type="molecule type" value="Genomic_DNA"/>
</dbReference>
<organism evidence="2 3">
    <name type="scientific">Planotetraspora mira</name>
    <dbReference type="NCBI Taxonomy" id="58121"/>
    <lineage>
        <taxon>Bacteria</taxon>
        <taxon>Bacillati</taxon>
        <taxon>Actinomycetota</taxon>
        <taxon>Actinomycetes</taxon>
        <taxon>Streptosporangiales</taxon>
        <taxon>Streptosporangiaceae</taxon>
        <taxon>Planotetraspora</taxon>
    </lineage>
</organism>
<evidence type="ECO:0000313" key="3">
    <source>
        <dbReference type="Proteomes" id="UP000650628"/>
    </source>
</evidence>
<reference evidence="2 3" key="1">
    <citation type="submission" date="2021-01" db="EMBL/GenBank/DDBJ databases">
        <title>Whole genome shotgun sequence of Planotetraspora mira NBRC 15435.</title>
        <authorList>
            <person name="Komaki H."/>
            <person name="Tamura T."/>
        </authorList>
    </citation>
    <scope>NUCLEOTIDE SEQUENCE [LARGE SCALE GENOMIC DNA]</scope>
    <source>
        <strain evidence="2 3">NBRC 15435</strain>
    </source>
</reference>
<proteinExistence type="predicted"/>
<sequence length="63" mass="6568">MAAEIRPVRSRRKRRHINWPGDRPTTAAEDPAAAAATVSTASEPVSAVVEEGNVMLGGAPGCQ</sequence>
<feature type="compositionally biased region" description="Basic residues" evidence="1">
    <location>
        <begin position="8"/>
        <end position="17"/>
    </location>
</feature>
<accession>A0A8J3TKC0</accession>
<dbReference type="AlphaFoldDB" id="A0A8J3TKC0"/>
<evidence type="ECO:0000256" key="1">
    <source>
        <dbReference type="SAM" id="MobiDB-lite"/>
    </source>
</evidence>
<comment type="caution">
    <text evidence="2">The sequence shown here is derived from an EMBL/GenBank/DDBJ whole genome shotgun (WGS) entry which is preliminary data.</text>
</comment>
<gene>
    <name evidence="2" type="ORF">Pmi06nite_01990</name>
</gene>
<dbReference type="Proteomes" id="UP000650628">
    <property type="component" value="Unassembled WGS sequence"/>
</dbReference>
<evidence type="ECO:0000313" key="2">
    <source>
        <dbReference type="EMBL" id="GII26757.1"/>
    </source>
</evidence>
<feature type="compositionally biased region" description="Low complexity" evidence="1">
    <location>
        <begin position="24"/>
        <end position="44"/>
    </location>
</feature>